<dbReference type="Pfam" id="PF14291">
    <property type="entry name" value="DUF4371"/>
    <property type="match status" value="1"/>
</dbReference>
<feature type="domain" description="TTF-type" evidence="2">
    <location>
        <begin position="109"/>
        <end position="200"/>
    </location>
</feature>
<organism evidence="3 4">
    <name type="scientific">Heracleum sosnowskyi</name>
    <dbReference type="NCBI Taxonomy" id="360622"/>
    <lineage>
        <taxon>Eukaryota</taxon>
        <taxon>Viridiplantae</taxon>
        <taxon>Streptophyta</taxon>
        <taxon>Embryophyta</taxon>
        <taxon>Tracheophyta</taxon>
        <taxon>Spermatophyta</taxon>
        <taxon>Magnoliopsida</taxon>
        <taxon>eudicotyledons</taxon>
        <taxon>Gunneridae</taxon>
        <taxon>Pentapetalae</taxon>
        <taxon>asterids</taxon>
        <taxon>campanulids</taxon>
        <taxon>Apiales</taxon>
        <taxon>Apiaceae</taxon>
        <taxon>Apioideae</taxon>
        <taxon>apioid superclade</taxon>
        <taxon>Tordylieae</taxon>
        <taxon>Tordyliinae</taxon>
        <taxon>Heracleum</taxon>
    </lineage>
</organism>
<dbReference type="AlphaFoldDB" id="A0AAD8MKW3"/>
<reference evidence="3" key="1">
    <citation type="submission" date="2023-02" db="EMBL/GenBank/DDBJ databases">
        <title>Genome of toxic invasive species Heracleum sosnowskyi carries increased number of genes despite the absence of recent whole-genome duplications.</title>
        <authorList>
            <person name="Schelkunov M."/>
            <person name="Shtratnikova V."/>
            <person name="Makarenko M."/>
            <person name="Klepikova A."/>
            <person name="Omelchenko D."/>
            <person name="Novikova G."/>
            <person name="Obukhova E."/>
            <person name="Bogdanov V."/>
            <person name="Penin A."/>
            <person name="Logacheva M."/>
        </authorList>
    </citation>
    <scope>NUCLEOTIDE SEQUENCE</scope>
    <source>
        <strain evidence="3">Hsosn_3</strain>
        <tissue evidence="3">Leaf</tissue>
    </source>
</reference>
<dbReference type="EMBL" id="JAUIZM010000007">
    <property type="protein sequence ID" value="KAK1375843.1"/>
    <property type="molecule type" value="Genomic_DNA"/>
</dbReference>
<feature type="region of interest" description="Disordered" evidence="1">
    <location>
        <begin position="1"/>
        <end position="43"/>
    </location>
</feature>
<accession>A0AAD8MKW3</accession>
<dbReference type="SMART" id="SM00597">
    <property type="entry name" value="ZnF_TTF"/>
    <property type="match status" value="1"/>
</dbReference>
<dbReference type="Proteomes" id="UP001237642">
    <property type="component" value="Unassembled WGS sequence"/>
</dbReference>
<evidence type="ECO:0000259" key="2">
    <source>
        <dbReference type="SMART" id="SM00597"/>
    </source>
</evidence>
<protein>
    <submittedName>
        <fullName evidence="3">TTF-type domain-containing protein</fullName>
    </submittedName>
</protein>
<dbReference type="PANTHER" id="PTHR45749">
    <property type="match status" value="1"/>
</dbReference>
<reference evidence="3" key="2">
    <citation type="submission" date="2023-05" db="EMBL/GenBank/DDBJ databases">
        <authorList>
            <person name="Schelkunov M.I."/>
        </authorList>
    </citation>
    <scope>NUCLEOTIDE SEQUENCE</scope>
    <source>
        <strain evidence="3">Hsosn_3</strain>
        <tissue evidence="3">Leaf</tissue>
    </source>
</reference>
<proteinExistence type="predicted"/>
<dbReference type="InterPro" id="IPR025398">
    <property type="entry name" value="DUF4371"/>
</dbReference>
<evidence type="ECO:0000313" key="4">
    <source>
        <dbReference type="Proteomes" id="UP001237642"/>
    </source>
</evidence>
<keyword evidence="4" id="KW-1185">Reference proteome</keyword>
<dbReference type="PANTHER" id="PTHR45749:SF26">
    <property type="entry name" value="ZINC FINGER MYM-TYPE PROTEIN 1-LIKE"/>
    <property type="match status" value="1"/>
</dbReference>
<evidence type="ECO:0000313" key="3">
    <source>
        <dbReference type="EMBL" id="KAK1375843.1"/>
    </source>
</evidence>
<sequence>MSDQHSRKRMKSLFSFYKRDGGDSTQTPAPASSNSVPVTSNQPNHLPIDEMEVIVETPNKPAIQTDPGLRDPICTFPVNQQDRIRKEYVKLGPCQPKLQNYPTTFDGRDNRRFQYRWFGLFPWLEYSVAKDKAFCFPCFLFEKDPPRFPLFTTVGCCNWSRMLAGKKGVCESHVGQSNSFHLKNVQNWANLQRTSQHIDRVIEKLPPEIVRQNRLRLKTTIAAVKYLGKEGLPFRGHDESSNSNSRGHFIEIIKSYADMNDEIAKVVLENAPKHAMYIAPSIQKEILDIIATKIRNQIRREVGDAKFCILVDESLDVSHKEQMAIILRFVDEEGYVRERFFEIVSVKDTTSINLKEQICLVLSTNKLQVQNIRGQGYDGASNMREIAESLVGGDLETGKGLNQIRSLKRAGMTRWGSHFASVNNLVHMFKEVTQLLQGMMIDKELAGSIRGDAKGCMMLHIENEYVAGIDSKAVIDHFESIGDRKAQFR</sequence>
<comment type="caution">
    <text evidence="3">The sequence shown here is derived from an EMBL/GenBank/DDBJ whole genome shotgun (WGS) entry which is preliminary data.</text>
</comment>
<feature type="compositionally biased region" description="Basic residues" evidence="1">
    <location>
        <begin position="1"/>
        <end position="11"/>
    </location>
</feature>
<gene>
    <name evidence="3" type="ORF">POM88_032036</name>
</gene>
<evidence type="ECO:0000256" key="1">
    <source>
        <dbReference type="SAM" id="MobiDB-lite"/>
    </source>
</evidence>
<dbReference type="InterPro" id="IPR006580">
    <property type="entry name" value="Znf_TTF"/>
</dbReference>
<feature type="compositionally biased region" description="Polar residues" evidence="1">
    <location>
        <begin position="23"/>
        <end position="43"/>
    </location>
</feature>
<name>A0AAD8MKW3_9APIA</name>